<comment type="caution">
    <text evidence="1">The sequence shown here is derived from an EMBL/GenBank/DDBJ whole genome shotgun (WGS) entry which is preliminary data.</text>
</comment>
<reference evidence="1 2" key="2">
    <citation type="journal article" date="2022" name="Mol. Ecol. Resour.">
        <title>The genomes of chicory, endive, great burdock and yacon provide insights into Asteraceae paleo-polyploidization history and plant inulin production.</title>
        <authorList>
            <person name="Fan W."/>
            <person name="Wang S."/>
            <person name="Wang H."/>
            <person name="Wang A."/>
            <person name="Jiang F."/>
            <person name="Liu H."/>
            <person name="Zhao H."/>
            <person name="Xu D."/>
            <person name="Zhang Y."/>
        </authorList>
    </citation>
    <scope>NUCLEOTIDE SEQUENCE [LARGE SCALE GENOMIC DNA]</scope>
    <source>
        <strain evidence="2">cv. Yunnan</strain>
        <tissue evidence="1">Leaves</tissue>
    </source>
</reference>
<gene>
    <name evidence="1" type="ORF">L1987_16776</name>
</gene>
<reference evidence="2" key="1">
    <citation type="journal article" date="2022" name="Mol. Ecol. Resour.">
        <title>The genomes of chicory, endive, great burdock and yacon provide insights into Asteraceae palaeo-polyploidization history and plant inulin production.</title>
        <authorList>
            <person name="Fan W."/>
            <person name="Wang S."/>
            <person name="Wang H."/>
            <person name="Wang A."/>
            <person name="Jiang F."/>
            <person name="Liu H."/>
            <person name="Zhao H."/>
            <person name="Xu D."/>
            <person name="Zhang Y."/>
        </authorList>
    </citation>
    <scope>NUCLEOTIDE SEQUENCE [LARGE SCALE GENOMIC DNA]</scope>
    <source>
        <strain evidence="2">cv. Yunnan</strain>
    </source>
</reference>
<dbReference type="EMBL" id="CM042023">
    <property type="protein sequence ID" value="KAI3812072.1"/>
    <property type="molecule type" value="Genomic_DNA"/>
</dbReference>
<proteinExistence type="predicted"/>
<evidence type="ECO:0000313" key="1">
    <source>
        <dbReference type="EMBL" id="KAI3812072.1"/>
    </source>
</evidence>
<sequence>MLAAKRHYKRLNHLFTPTVLNAASGVSYTIPSLSHRSLRRQGSVERRLERHPSHVGFYHGLTQTQVFSLQEAVFHACTVRYGKQKKREGTCIEEAKRRTSDAHDTATEEVRIVKPDWNRSNRLSKLATEWQVDLYMEKILEIPRARRQVFERTDVSKEEEIFDVDDEEQNQEDDEEQNQEEDEEKREPIQSVPQQGQGNVSKVLQHPIGFGR</sequence>
<organism evidence="1 2">
    <name type="scientific">Smallanthus sonchifolius</name>
    <dbReference type="NCBI Taxonomy" id="185202"/>
    <lineage>
        <taxon>Eukaryota</taxon>
        <taxon>Viridiplantae</taxon>
        <taxon>Streptophyta</taxon>
        <taxon>Embryophyta</taxon>
        <taxon>Tracheophyta</taxon>
        <taxon>Spermatophyta</taxon>
        <taxon>Magnoliopsida</taxon>
        <taxon>eudicotyledons</taxon>
        <taxon>Gunneridae</taxon>
        <taxon>Pentapetalae</taxon>
        <taxon>asterids</taxon>
        <taxon>campanulids</taxon>
        <taxon>Asterales</taxon>
        <taxon>Asteraceae</taxon>
        <taxon>Asteroideae</taxon>
        <taxon>Heliantheae alliance</taxon>
        <taxon>Millerieae</taxon>
        <taxon>Smallanthus</taxon>
    </lineage>
</organism>
<dbReference type="Proteomes" id="UP001056120">
    <property type="component" value="Linkage Group LG06"/>
</dbReference>
<accession>A0ACB9IW50</accession>
<protein>
    <submittedName>
        <fullName evidence="1">Uncharacterized protein</fullName>
    </submittedName>
</protein>
<name>A0ACB9IW50_9ASTR</name>
<evidence type="ECO:0000313" key="2">
    <source>
        <dbReference type="Proteomes" id="UP001056120"/>
    </source>
</evidence>
<keyword evidence="2" id="KW-1185">Reference proteome</keyword>